<name>A0A4V3SAP1_9HYME</name>
<dbReference type="AlphaFoldDB" id="A0A4V3SAP1"/>
<sequence>MEKRAWDMVAGGKDLVPDSRHRAKHSSCQSIAVHLILGAEGVGRGQRGASTRGYWFLGPALLVCILSIRTVCPCPRQTRELVRSSTGRRLSVNSMSVFNVRTNFSGKEELKTIEMHEHKVSIPRMVARSIPISMNDIARVDAGKVRENITSKVSRQDIGKRDRTRVLFIVAFTEHDNEIAQSGDRGAASGRAPAYDATYAREYDDGMDEEAGGRGRGGHTFERQKGKRRTRE</sequence>
<keyword evidence="3" id="KW-1185">Reference proteome</keyword>
<evidence type="ECO:0000313" key="3">
    <source>
        <dbReference type="Proteomes" id="UP000310200"/>
    </source>
</evidence>
<feature type="region of interest" description="Disordered" evidence="1">
    <location>
        <begin position="201"/>
        <end position="232"/>
    </location>
</feature>
<evidence type="ECO:0000256" key="1">
    <source>
        <dbReference type="SAM" id="MobiDB-lite"/>
    </source>
</evidence>
<dbReference type="EMBL" id="QBLH01002097">
    <property type="protein sequence ID" value="TGZ49814.1"/>
    <property type="molecule type" value="Genomic_DNA"/>
</dbReference>
<evidence type="ECO:0000313" key="2">
    <source>
        <dbReference type="EMBL" id="TGZ49814.1"/>
    </source>
</evidence>
<accession>A0A4V3SAP1</accession>
<comment type="caution">
    <text evidence="2">The sequence shown here is derived from an EMBL/GenBank/DDBJ whole genome shotgun (WGS) entry which is preliminary data.</text>
</comment>
<proteinExistence type="predicted"/>
<organism evidence="2 3">
    <name type="scientific">Temnothorax longispinosus</name>
    <dbReference type="NCBI Taxonomy" id="300112"/>
    <lineage>
        <taxon>Eukaryota</taxon>
        <taxon>Metazoa</taxon>
        <taxon>Ecdysozoa</taxon>
        <taxon>Arthropoda</taxon>
        <taxon>Hexapoda</taxon>
        <taxon>Insecta</taxon>
        <taxon>Pterygota</taxon>
        <taxon>Neoptera</taxon>
        <taxon>Endopterygota</taxon>
        <taxon>Hymenoptera</taxon>
        <taxon>Apocrita</taxon>
        <taxon>Aculeata</taxon>
        <taxon>Formicoidea</taxon>
        <taxon>Formicidae</taxon>
        <taxon>Myrmicinae</taxon>
        <taxon>Temnothorax</taxon>
    </lineage>
</organism>
<dbReference type="Proteomes" id="UP000310200">
    <property type="component" value="Unassembled WGS sequence"/>
</dbReference>
<reference evidence="2 3" key="1">
    <citation type="journal article" date="2019" name="Philos. Trans. R. Soc. Lond., B, Biol. Sci.">
        <title>Ant behaviour and brain gene expression of defending hosts depend on the ecological success of the intruding social parasite.</title>
        <authorList>
            <person name="Kaur R."/>
            <person name="Stoldt M."/>
            <person name="Jongepier E."/>
            <person name="Feldmeyer B."/>
            <person name="Menzel F."/>
            <person name="Bornberg-Bauer E."/>
            <person name="Foitzik S."/>
        </authorList>
    </citation>
    <scope>NUCLEOTIDE SEQUENCE [LARGE SCALE GENOMIC DNA]</scope>
    <source>
        <tissue evidence="2">Whole body</tissue>
    </source>
</reference>
<gene>
    <name evidence="2" type="ORF">DBV15_06212</name>
</gene>
<protein>
    <submittedName>
        <fullName evidence="2">Uncharacterized protein</fullName>
    </submittedName>
</protein>